<dbReference type="InterPro" id="IPR025736">
    <property type="entry name" value="PucR_C-HTH_dom"/>
</dbReference>
<dbReference type="InterPro" id="IPR012914">
    <property type="entry name" value="PucR_dom"/>
</dbReference>
<evidence type="ECO:0000313" key="6">
    <source>
        <dbReference type="Proteomes" id="UP000061660"/>
    </source>
</evidence>
<comment type="similarity">
    <text evidence="1">Belongs to the CdaR family.</text>
</comment>
<feature type="domain" description="PucR C-terminal helix-turn-helix" evidence="3">
    <location>
        <begin position="477"/>
        <end position="535"/>
    </location>
</feature>
<dbReference type="AlphaFoldDB" id="A0A0U2M0N5"/>
<dbReference type="PANTHER" id="PTHR33744:SF1">
    <property type="entry name" value="DNA-BINDING TRANSCRIPTIONAL ACTIVATOR ADER"/>
    <property type="match status" value="1"/>
</dbReference>
<dbReference type="Proteomes" id="UP000061660">
    <property type="component" value="Chromosome"/>
</dbReference>
<evidence type="ECO:0000259" key="2">
    <source>
        <dbReference type="Pfam" id="PF07905"/>
    </source>
</evidence>
<feature type="domain" description="Purine catabolism PurC-like" evidence="2">
    <location>
        <begin position="5"/>
        <end position="124"/>
    </location>
</feature>
<dbReference type="InterPro" id="IPR041522">
    <property type="entry name" value="CdaR_GGDEF"/>
</dbReference>
<dbReference type="PATRIC" id="fig|162209.4.peg.52"/>
<evidence type="ECO:0000259" key="3">
    <source>
        <dbReference type="Pfam" id="PF13556"/>
    </source>
</evidence>
<dbReference type="InterPro" id="IPR051448">
    <property type="entry name" value="CdaR-like_regulators"/>
</dbReference>
<dbReference type="InterPro" id="IPR042070">
    <property type="entry name" value="PucR_C-HTH_sf"/>
</dbReference>
<dbReference type="Pfam" id="PF17853">
    <property type="entry name" value="GGDEF_2"/>
    <property type="match status" value="1"/>
</dbReference>
<evidence type="ECO:0000256" key="1">
    <source>
        <dbReference type="ARBA" id="ARBA00006754"/>
    </source>
</evidence>
<dbReference type="STRING" id="162209.IJ22_00560"/>
<protein>
    <submittedName>
        <fullName evidence="5">PucR family transcriptional regulator</fullName>
    </submittedName>
</protein>
<feature type="domain" description="CdaR GGDEF-like" evidence="4">
    <location>
        <begin position="295"/>
        <end position="424"/>
    </location>
</feature>
<dbReference type="OrthoDB" id="142218at2"/>
<dbReference type="SUPFAM" id="SSF46689">
    <property type="entry name" value="Homeodomain-like"/>
    <property type="match status" value="1"/>
</dbReference>
<proteinExistence type="inferred from homology"/>
<dbReference type="InterPro" id="IPR009057">
    <property type="entry name" value="Homeodomain-like_sf"/>
</dbReference>
<dbReference type="Pfam" id="PF13556">
    <property type="entry name" value="HTH_30"/>
    <property type="match status" value="1"/>
</dbReference>
<reference evidence="5 6" key="2">
    <citation type="journal article" date="2016" name="Genome Announc.">
        <title>Complete Genome Sequences of Two Interactive Moderate Thermophiles, Paenibacillus napthalenovorans 32O-Y and Paenibacillus sp. 32O-W.</title>
        <authorList>
            <person name="Butler R.R.III."/>
            <person name="Wang J."/>
            <person name="Stark B.C."/>
            <person name="Pombert J.F."/>
        </authorList>
    </citation>
    <scope>NUCLEOTIDE SEQUENCE [LARGE SCALE GENOMIC DNA]</scope>
    <source>
        <strain evidence="5 6">32O-Y</strain>
    </source>
</reference>
<dbReference type="EMBL" id="CP013652">
    <property type="protein sequence ID" value="ALS20448.1"/>
    <property type="molecule type" value="Genomic_DNA"/>
</dbReference>
<dbReference type="RefSeq" id="WP_062406342.1">
    <property type="nucleotide sequence ID" value="NZ_CP013652.1"/>
</dbReference>
<reference evidence="6" key="1">
    <citation type="submission" date="2015-12" db="EMBL/GenBank/DDBJ databases">
        <title>Complete genome sequences of two moderately thermophilic Paenibacillus species.</title>
        <authorList>
            <person name="Butler R.III."/>
            <person name="Wang J."/>
            <person name="Stark B.C."/>
            <person name="Pombert J.-F."/>
        </authorList>
    </citation>
    <scope>NUCLEOTIDE SEQUENCE [LARGE SCALE GENOMIC DNA]</scope>
    <source>
        <strain evidence="6">32O-Y</strain>
    </source>
</reference>
<keyword evidence="6" id="KW-1185">Reference proteome</keyword>
<dbReference type="Pfam" id="PF07905">
    <property type="entry name" value="PucR"/>
    <property type="match status" value="1"/>
</dbReference>
<dbReference type="KEGG" id="pnp:IJ22_00560"/>
<dbReference type="Gene3D" id="1.10.10.2840">
    <property type="entry name" value="PucR C-terminal helix-turn-helix domain"/>
    <property type="match status" value="1"/>
</dbReference>
<sequence length="551" mass="64006">MKLADLFQLPLYQNIRVLAGHEGLQRQVKSINMMDAPDIMDYLKPDELLLTTAYAIRDRPEELLRLVRHMAASQCAGLGIKTKRFLDQIPKSVLELADEIHFPIIELPLHPPLGELLQESLSYIMEKRNEELRYALQMHREFSRMVMQGQGIPSVINALSPLVGGNVLLINHRLQFEAGSGPVTEPFGSRLLSQTRELLARREDGQSRIVSLCFVYGGLKGPEVVFYPIELTQQRCFLVLVNAQMDDSPLPKLAIEQAANVIGFELMKRQAVKERSRRFKNEFFEDLVEGRFRSVAEMLHQGKRYGLQEPYPCLCVVGKVDESLDSAEDNLYSKRDRIYEHLKTMLAERQQPYILFNKKDLFVTLLKWERSLQQHEFQLLDRLADFQEKLFQTEHISLSFGIGNPVEHLTLIPSTYKEALNALHLGYQSRQFRFVQSYRAKEVVELLKMIPQEALGDFYKESFHALLEIDFREREELMNTARVFLETHGQIAETAKRLFIHRNTVAYRLHKYEQLTRRSLRDPNDSLRFRLAFLIDKVLEDFAPRAPANEF</sequence>
<evidence type="ECO:0000259" key="4">
    <source>
        <dbReference type="Pfam" id="PF17853"/>
    </source>
</evidence>
<name>A0A0U2M0N5_9BACL</name>
<evidence type="ECO:0000313" key="5">
    <source>
        <dbReference type="EMBL" id="ALS20448.1"/>
    </source>
</evidence>
<accession>A0A0U2M0N5</accession>
<gene>
    <name evidence="5" type="ORF">IJ22_00560</name>
</gene>
<organism evidence="5 6">
    <name type="scientific">Paenibacillus naphthalenovorans</name>
    <dbReference type="NCBI Taxonomy" id="162209"/>
    <lineage>
        <taxon>Bacteria</taxon>
        <taxon>Bacillati</taxon>
        <taxon>Bacillota</taxon>
        <taxon>Bacilli</taxon>
        <taxon>Bacillales</taxon>
        <taxon>Paenibacillaceae</taxon>
        <taxon>Paenibacillus</taxon>
    </lineage>
</organism>
<dbReference type="PANTHER" id="PTHR33744">
    <property type="entry name" value="CARBOHYDRATE DIACID REGULATOR"/>
    <property type="match status" value="1"/>
</dbReference>